<dbReference type="RefSeq" id="XP_060288195.1">
    <property type="nucleotide sequence ID" value="XM_060431697.1"/>
</dbReference>
<feature type="region of interest" description="Disordered" evidence="1">
    <location>
        <begin position="369"/>
        <end position="402"/>
    </location>
</feature>
<name>A0AAJ0CB08_9PEZI</name>
<dbReference type="EMBL" id="MU838998">
    <property type="protein sequence ID" value="KAK1771982.1"/>
    <property type="molecule type" value="Genomic_DNA"/>
</dbReference>
<reference evidence="2" key="1">
    <citation type="submission" date="2023-06" db="EMBL/GenBank/DDBJ databases">
        <title>Genome-scale phylogeny and comparative genomics of the fungal order Sordariales.</title>
        <authorList>
            <consortium name="Lawrence Berkeley National Laboratory"/>
            <person name="Hensen N."/>
            <person name="Bonometti L."/>
            <person name="Westerberg I."/>
            <person name="Brannstrom I.O."/>
            <person name="Guillou S."/>
            <person name="Cros-Aarteil S."/>
            <person name="Calhoun S."/>
            <person name="Haridas S."/>
            <person name="Kuo A."/>
            <person name="Mondo S."/>
            <person name="Pangilinan J."/>
            <person name="Riley R."/>
            <person name="Labutti K."/>
            <person name="Andreopoulos B."/>
            <person name="Lipzen A."/>
            <person name="Chen C."/>
            <person name="Yanf M."/>
            <person name="Daum C."/>
            <person name="Ng V."/>
            <person name="Clum A."/>
            <person name="Steindorff A."/>
            <person name="Ohm R."/>
            <person name="Martin F."/>
            <person name="Silar P."/>
            <person name="Natvig D."/>
            <person name="Lalanne C."/>
            <person name="Gautier V."/>
            <person name="Ament-Velasquez S.L."/>
            <person name="Kruys A."/>
            <person name="Hutchinson M.I."/>
            <person name="Powell A.J."/>
            <person name="Barry K."/>
            <person name="Miller A.N."/>
            <person name="Grigoriev I.V."/>
            <person name="Debuchy R."/>
            <person name="Gladieux P."/>
            <person name="Thoren M.H."/>
            <person name="Johannesson H."/>
        </authorList>
    </citation>
    <scope>NUCLEOTIDE SEQUENCE</scope>
    <source>
        <strain evidence="2">8032-3</strain>
    </source>
</reference>
<evidence type="ECO:0000256" key="1">
    <source>
        <dbReference type="SAM" id="MobiDB-lite"/>
    </source>
</evidence>
<accession>A0AAJ0CB08</accession>
<proteinExistence type="predicted"/>
<comment type="caution">
    <text evidence="2">The sequence shown here is derived from an EMBL/GenBank/DDBJ whole genome shotgun (WGS) entry which is preliminary data.</text>
</comment>
<sequence>MQAHSPPSNQYLPPSGMMGTGGGLDDWCDVTTELDGIRSAHSPGEPLSRISAEESMRERIIQITADEKDLLAFYNISLSKTRQAALRGFYSDELAGLETLSFEQFSQEDNVDYLLLKNYLGRNIRRLELEARRYAGISPFFPFAEAIIALCEAHQQVLIPDLEPKDTRMSAFRAVCAIKELGKHLDEFSGFFKGYDPLFDWWVTSPFEEFQQAASKLASGIQTKLLSGDGDDDAIGREGHLAELEAQLIPYTPEKLLAIARREYAWCETEMKKASRELGFDDNWRAALEHIKTLHTPPGAQACLVKHLIDESASHVKHASLVTVPPTSAPTSPFFLGGPTIHVAYPTSSTAHAAKTSSMRTPNNRAFARATAPPRDGPGPSLPAAAVRRRRGTPPHRRARSGRPFYVQGELGPVRTGRWVLWGRRGDFFVSAADCVGTLAVLAHAPLRFHLGEMAARECVDLLVDMVGHERATAEGGGAEVARRRLWPAVSGCVLAWGAAAAALRS</sequence>
<keyword evidence="3" id="KW-1185">Reference proteome</keyword>
<protein>
    <submittedName>
        <fullName evidence="2">X-pro dipeptidyl-peptidase</fullName>
    </submittedName>
</protein>
<dbReference type="GeneID" id="85314884"/>
<evidence type="ECO:0000313" key="3">
    <source>
        <dbReference type="Proteomes" id="UP001244011"/>
    </source>
</evidence>
<feature type="compositionally biased region" description="Basic residues" evidence="1">
    <location>
        <begin position="387"/>
        <end position="401"/>
    </location>
</feature>
<dbReference type="Proteomes" id="UP001244011">
    <property type="component" value="Unassembled WGS sequence"/>
</dbReference>
<dbReference type="AlphaFoldDB" id="A0AAJ0CB08"/>
<organism evidence="2 3">
    <name type="scientific">Phialemonium atrogriseum</name>
    <dbReference type="NCBI Taxonomy" id="1093897"/>
    <lineage>
        <taxon>Eukaryota</taxon>
        <taxon>Fungi</taxon>
        <taxon>Dikarya</taxon>
        <taxon>Ascomycota</taxon>
        <taxon>Pezizomycotina</taxon>
        <taxon>Sordariomycetes</taxon>
        <taxon>Sordariomycetidae</taxon>
        <taxon>Cephalothecales</taxon>
        <taxon>Cephalothecaceae</taxon>
        <taxon>Phialemonium</taxon>
    </lineage>
</organism>
<evidence type="ECO:0000313" key="2">
    <source>
        <dbReference type="EMBL" id="KAK1771982.1"/>
    </source>
</evidence>
<gene>
    <name evidence="2" type="ORF">QBC33DRAFT_592839</name>
</gene>